<gene>
    <name evidence="1" type="ORF">GCM10007269_23780</name>
</gene>
<protein>
    <submittedName>
        <fullName evidence="1">Uncharacterized protein</fullName>
    </submittedName>
</protein>
<sequence length="104" mass="11068">MGVAFGAEFFAEDAVVWTFFGKQGADGAFCREIGIRHVGSIGLRRDPQVGRIEAGEGLLVGDVCQPEGECEIAREIGGCGGVGHPFRIVGIGCPRMLARFRMTP</sequence>
<accession>A0ABQ1RW74</accession>
<evidence type="ECO:0000313" key="1">
    <source>
        <dbReference type="EMBL" id="GGD80118.1"/>
    </source>
</evidence>
<dbReference type="EMBL" id="BMCM01000003">
    <property type="protein sequence ID" value="GGD80118.1"/>
    <property type="molecule type" value="Genomic_DNA"/>
</dbReference>
<proteinExistence type="predicted"/>
<organism evidence="1 2">
    <name type="scientific">Microbacterium murale</name>
    <dbReference type="NCBI Taxonomy" id="1081040"/>
    <lineage>
        <taxon>Bacteria</taxon>
        <taxon>Bacillati</taxon>
        <taxon>Actinomycetota</taxon>
        <taxon>Actinomycetes</taxon>
        <taxon>Micrococcales</taxon>
        <taxon>Microbacteriaceae</taxon>
        <taxon>Microbacterium</taxon>
    </lineage>
</organism>
<keyword evidence="2" id="KW-1185">Reference proteome</keyword>
<name>A0ABQ1RW74_9MICO</name>
<dbReference type="Proteomes" id="UP000629365">
    <property type="component" value="Unassembled WGS sequence"/>
</dbReference>
<comment type="caution">
    <text evidence="1">The sequence shown here is derived from an EMBL/GenBank/DDBJ whole genome shotgun (WGS) entry which is preliminary data.</text>
</comment>
<reference evidence="2" key="1">
    <citation type="journal article" date="2019" name="Int. J. Syst. Evol. Microbiol.">
        <title>The Global Catalogue of Microorganisms (GCM) 10K type strain sequencing project: providing services to taxonomists for standard genome sequencing and annotation.</title>
        <authorList>
            <consortium name="The Broad Institute Genomics Platform"/>
            <consortium name="The Broad Institute Genome Sequencing Center for Infectious Disease"/>
            <person name="Wu L."/>
            <person name="Ma J."/>
        </authorList>
    </citation>
    <scope>NUCLEOTIDE SEQUENCE [LARGE SCALE GENOMIC DNA]</scope>
    <source>
        <strain evidence="2">CCM 7640</strain>
    </source>
</reference>
<evidence type="ECO:0000313" key="2">
    <source>
        <dbReference type="Proteomes" id="UP000629365"/>
    </source>
</evidence>